<dbReference type="PANTHER" id="PTHR11439">
    <property type="entry name" value="GAG-POL-RELATED RETROTRANSPOSON"/>
    <property type="match status" value="1"/>
</dbReference>
<feature type="region of interest" description="Disordered" evidence="1">
    <location>
        <begin position="522"/>
        <end position="556"/>
    </location>
</feature>
<evidence type="ECO:0000313" key="3">
    <source>
        <dbReference type="EMBL" id="GEU69089.1"/>
    </source>
</evidence>
<protein>
    <submittedName>
        <fullName evidence="3">Retrovirus-related Pol polyprotein from transposon TNT 1-94</fullName>
    </submittedName>
</protein>
<feature type="compositionally biased region" description="Polar residues" evidence="1">
    <location>
        <begin position="112"/>
        <end position="123"/>
    </location>
</feature>
<sequence length="919" mass="103393">MSKVNSEKGLVAESFDQDEESVSSEDERPLKSRHLWQSLRRSHLLGRLMQDMDEISYLKRVIEKWNCSRVTLDQMLSEQIPGNIVKAFEGRGKRKEKISKEVIFTKPDESSSVPIHEITSNSKSECETQEPIPPLPKLIGDEPAGTSNSLISLADLTLNMADLTLNTYVPRKTKPTSDKVSPTHAIKKRTVTKSPTVPVPQPKKKVDLFAEKLLLTLMDEVKSLKIQIKVPSDNSLPVSQTGSLKSSKGKQTTWFGPCKHCGFKNHLAKDCYIKSKCFTCGSTDQLTKEHLEQTVVNKTLTKLKAYSYVNPSAKKAPMIPKPFKEVRGYSAHECLYVNFLFEMEPKKLIEALEEEGWIIAMQEELNQFIRNKMDVKSEILNGKILEEVYVQQPLRVESSNFSNHVYKLHKSLYELKQAPGAWYQANTKESHLVAVKRIFIYLKGTPNLGLWYPKGLDFDLKVYSNLDYAGCNMDRKSTSGGCQIRGGKLVCWSGKKQSSTTMSSVEVEETVKVGLETLGIPDENDTSLSSSDLINSSPPVTLPKAPTDLKPKKKRISPFSKSKTLKLIKNVPSKKPVTETRPIEKTVATADATQSLRAFESADDQGNQHQIANAEKVQEIIVEKAKHVVEEDDLDKGIDSSILSMGNVRLKDVFVNNEENLFDTESKIKVVKRFQPQPNDEDQIVFLGPVYDDMYTDTNVFTVKTIFGSLYCLKDVDPKKAKTDLVSMPEDDNNEEAFADLLLDELQRTKCSTLDASTNKNAFSNPFGYLHKEIISFTSKIGTSIRKKVGNEMDEVCDKLKYFTKKIDKYSIHMTDLVNLIQDMVHLLDSALVFRKANAEGEKWEKANPDLDSTGPNLYNTDLIQGEQLLKNDEMRSVQEEKTSVQKVTSSEHAPLITERVPPVSNALVVHTSEENTSK</sequence>
<reference evidence="3" key="1">
    <citation type="journal article" date="2019" name="Sci. Rep.">
        <title>Draft genome of Tanacetum cinerariifolium, the natural source of mosquito coil.</title>
        <authorList>
            <person name="Yamashiro T."/>
            <person name="Shiraishi A."/>
            <person name="Satake H."/>
            <person name="Nakayama K."/>
        </authorList>
    </citation>
    <scope>NUCLEOTIDE SEQUENCE</scope>
</reference>
<evidence type="ECO:0000259" key="2">
    <source>
        <dbReference type="Pfam" id="PF07727"/>
    </source>
</evidence>
<proteinExistence type="predicted"/>
<evidence type="ECO:0000256" key="1">
    <source>
        <dbReference type="SAM" id="MobiDB-lite"/>
    </source>
</evidence>
<dbReference type="EMBL" id="BKCJ010005870">
    <property type="protein sequence ID" value="GEU69089.1"/>
    <property type="molecule type" value="Genomic_DNA"/>
</dbReference>
<organism evidence="3">
    <name type="scientific">Tanacetum cinerariifolium</name>
    <name type="common">Dalmatian daisy</name>
    <name type="synonym">Chrysanthemum cinerariifolium</name>
    <dbReference type="NCBI Taxonomy" id="118510"/>
    <lineage>
        <taxon>Eukaryota</taxon>
        <taxon>Viridiplantae</taxon>
        <taxon>Streptophyta</taxon>
        <taxon>Embryophyta</taxon>
        <taxon>Tracheophyta</taxon>
        <taxon>Spermatophyta</taxon>
        <taxon>Magnoliopsida</taxon>
        <taxon>eudicotyledons</taxon>
        <taxon>Gunneridae</taxon>
        <taxon>Pentapetalae</taxon>
        <taxon>asterids</taxon>
        <taxon>campanulids</taxon>
        <taxon>Asterales</taxon>
        <taxon>Asteraceae</taxon>
        <taxon>Asteroideae</taxon>
        <taxon>Anthemideae</taxon>
        <taxon>Anthemidinae</taxon>
        <taxon>Tanacetum</taxon>
    </lineage>
</organism>
<feature type="region of interest" description="Disordered" evidence="1">
    <location>
        <begin position="112"/>
        <end position="131"/>
    </location>
</feature>
<comment type="caution">
    <text evidence="3">The sequence shown here is derived from an EMBL/GenBank/DDBJ whole genome shotgun (WGS) entry which is preliminary data.</text>
</comment>
<dbReference type="PANTHER" id="PTHR11439:SF495">
    <property type="entry name" value="REVERSE TRANSCRIPTASE, RNA-DEPENDENT DNA POLYMERASE-RELATED"/>
    <property type="match status" value="1"/>
</dbReference>
<feature type="compositionally biased region" description="Acidic residues" evidence="1">
    <location>
        <begin position="15"/>
        <end position="24"/>
    </location>
</feature>
<feature type="domain" description="Reverse transcriptase Ty1/copia-type" evidence="2">
    <location>
        <begin position="362"/>
        <end position="427"/>
    </location>
</feature>
<name>A0A6L2M6J2_TANCI</name>
<dbReference type="InterPro" id="IPR013103">
    <property type="entry name" value="RVT_2"/>
</dbReference>
<dbReference type="AlphaFoldDB" id="A0A6L2M6J2"/>
<feature type="compositionally biased region" description="Low complexity" evidence="1">
    <location>
        <begin position="526"/>
        <end position="537"/>
    </location>
</feature>
<feature type="region of interest" description="Disordered" evidence="1">
    <location>
        <begin position="173"/>
        <end position="199"/>
    </location>
</feature>
<gene>
    <name evidence="3" type="ORF">Tci_041067</name>
</gene>
<accession>A0A6L2M6J2</accession>
<feature type="region of interest" description="Disordered" evidence="1">
    <location>
        <begin position="1"/>
        <end position="29"/>
    </location>
</feature>
<dbReference type="Pfam" id="PF07727">
    <property type="entry name" value="RVT_2"/>
    <property type="match status" value="1"/>
</dbReference>